<accession>A0A7I7U8D8</accession>
<dbReference type="InterPro" id="IPR050090">
    <property type="entry name" value="Tyrosine_recombinase_XerCD"/>
</dbReference>
<dbReference type="Gene3D" id="1.10.150.130">
    <property type="match status" value="1"/>
</dbReference>
<dbReference type="EMBL" id="AP022598">
    <property type="protein sequence ID" value="BBY76586.1"/>
    <property type="molecule type" value="Genomic_DNA"/>
</dbReference>
<dbReference type="PROSITE" id="PS51898">
    <property type="entry name" value="TYR_RECOMBINASE"/>
    <property type="match status" value="1"/>
</dbReference>
<evidence type="ECO:0000259" key="3">
    <source>
        <dbReference type="PROSITE" id="PS51898"/>
    </source>
</evidence>
<dbReference type="GO" id="GO:0015074">
    <property type="term" value="P:DNA integration"/>
    <property type="evidence" value="ECO:0007669"/>
    <property type="project" value="InterPro"/>
</dbReference>
<dbReference type="GO" id="GO:0006310">
    <property type="term" value="P:DNA recombination"/>
    <property type="evidence" value="ECO:0007669"/>
    <property type="project" value="UniProtKB-KW"/>
</dbReference>
<organism evidence="4 5">
    <name type="scientific">Mycolicibacterium parafortuitum</name>
    <name type="common">Mycobacterium parafortuitum</name>
    <dbReference type="NCBI Taxonomy" id="39692"/>
    <lineage>
        <taxon>Bacteria</taxon>
        <taxon>Bacillati</taxon>
        <taxon>Actinomycetota</taxon>
        <taxon>Actinomycetes</taxon>
        <taxon>Mycobacteriales</taxon>
        <taxon>Mycobacteriaceae</taxon>
        <taxon>Mycolicibacterium</taxon>
    </lineage>
</organism>
<dbReference type="Gene3D" id="1.10.443.10">
    <property type="entry name" value="Intergrase catalytic core"/>
    <property type="match status" value="1"/>
</dbReference>
<dbReference type="SUPFAM" id="SSF56349">
    <property type="entry name" value="DNA breaking-rejoining enzymes"/>
    <property type="match status" value="1"/>
</dbReference>
<protein>
    <recommendedName>
        <fullName evidence="3">Tyr recombinase domain-containing protein</fullName>
    </recommendedName>
</protein>
<dbReference type="Proteomes" id="UP000466554">
    <property type="component" value="Chromosome"/>
</dbReference>
<dbReference type="Pfam" id="PF00589">
    <property type="entry name" value="Phage_integrase"/>
    <property type="match status" value="1"/>
</dbReference>
<gene>
    <name evidence="4" type="ORF">MPRF_34850</name>
</gene>
<evidence type="ECO:0000256" key="2">
    <source>
        <dbReference type="ARBA" id="ARBA00023172"/>
    </source>
</evidence>
<keyword evidence="2" id="KW-0233">DNA recombination</keyword>
<keyword evidence="1" id="KW-0238">DNA-binding</keyword>
<feature type="domain" description="Tyr recombinase" evidence="3">
    <location>
        <begin position="303"/>
        <end position="498"/>
    </location>
</feature>
<dbReference type="GO" id="GO:0003677">
    <property type="term" value="F:DNA binding"/>
    <property type="evidence" value="ECO:0007669"/>
    <property type="project" value="UniProtKB-KW"/>
</dbReference>
<evidence type="ECO:0000313" key="5">
    <source>
        <dbReference type="Proteomes" id="UP000466554"/>
    </source>
</evidence>
<dbReference type="InterPro" id="IPR010998">
    <property type="entry name" value="Integrase_recombinase_N"/>
</dbReference>
<dbReference type="CDD" id="cd01189">
    <property type="entry name" value="INT_ICEBs1_C_like"/>
    <property type="match status" value="1"/>
</dbReference>
<dbReference type="PANTHER" id="PTHR30349">
    <property type="entry name" value="PHAGE INTEGRASE-RELATED"/>
    <property type="match status" value="1"/>
</dbReference>
<sequence length="502" mass="55415">MNPDALIRVTGWVRVVHDIGAQGWAPPLARLLPAETDPNPARRTRRAEPINTHTAKNGAVTYWFQLDLGNKPDGSRDRRKFTFRAKKEAQRELRRISSEVAAGTYNRPTAITVDQACDEWLSGRRGIREITVYGYGMDLKPVRRYLGTRKLQQITKADGDALVKWMLTEARTDHRHYRADSLAGRVVALVSEHPEGIPAAELAAALPGDVHSALAALLAAGRVTRLRRGIYAPAQPETAATAEKRGLSPQTIRSTLTTFGAVVQSYVDQGVLPRNVIALVERPKDADHDAVLATAEDATATEPAAKSWTLAEAERFRAAVPEHRLFACWLLSMYGMRRSEVLGLRWSAVDLDTGTLSVRRGRVTVGGQAVEGAPKSKRSRRDLPLPADVVTALRALKTRQRAEALALGVGWSDDRLVAVHEDGTPLRPEFYTDEFQRLRARAGLRRIRLHGLRNTRVSLMLDRGHPPHIVAAWHGHDPAVALRIYADVKADELRTVGASLFG</sequence>
<dbReference type="PANTHER" id="PTHR30349:SF91">
    <property type="entry name" value="INTA PROTEIN"/>
    <property type="match status" value="1"/>
</dbReference>
<reference evidence="4 5" key="1">
    <citation type="journal article" date="2019" name="Emerg. Microbes Infect.">
        <title>Comprehensive subspecies identification of 175 nontuberculous mycobacteria species based on 7547 genomic profiles.</title>
        <authorList>
            <person name="Matsumoto Y."/>
            <person name="Kinjo T."/>
            <person name="Motooka D."/>
            <person name="Nabeya D."/>
            <person name="Jung N."/>
            <person name="Uechi K."/>
            <person name="Horii T."/>
            <person name="Iida T."/>
            <person name="Fujita J."/>
            <person name="Nakamura S."/>
        </authorList>
    </citation>
    <scope>NUCLEOTIDE SEQUENCE [LARGE SCALE GENOMIC DNA]</scope>
    <source>
        <strain evidence="4 5">JCM 6367</strain>
    </source>
</reference>
<evidence type="ECO:0000313" key="4">
    <source>
        <dbReference type="EMBL" id="BBY76586.1"/>
    </source>
</evidence>
<proteinExistence type="predicted"/>
<evidence type="ECO:0000256" key="1">
    <source>
        <dbReference type="ARBA" id="ARBA00023125"/>
    </source>
</evidence>
<dbReference type="InterPro" id="IPR013762">
    <property type="entry name" value="Integrase-like_cat_sf"/>
</dbReference>
<dbReference type="InterPro" id="IPR011010">
    <property type="entry name" value="DNA_brk_join_enz"/>
</dbReference>
<dbReference type="AlphaFoldDB" id="A0A7I7U8D8"/>
<dbReference type="InterPro" id="IPR002104">
    <property type="entry name" value="Integrase_catalytic"/>
</dbReference>
<name>A0A7I7U8D8_MYCPF</name>